<comment type="caution">
    <text evidence="2">The sequence shown here is derived from an EMBL/GenBank/DDBJ whole genome shotgun (WGS) entry which is preliminary data.</text>
</comment>
<keyword evidence="3" id="KW-1185">Reference proteome</keyword>
<feature type="region of interest" description="Disordered" evidence="1">
    <location>
        <begin position="152"/>
        <end position="237"/>
    </location>
</feature>
<dbReference type="Proteomes" id="UP000266841">
    <property type="component" value="Unassembled WGS sequence"/>
</dbReference>
<sequence length="237" mass="24026">MSSCLKIAVTANGLTGGWGAPHPVGCTPPAVRSSSVFFLPSASPFQIWGARDVSNLAGVPPAALGVLTTLSPSPLTSTLSPLAAGPTVPSPTVDTNYARVRTCKPVVRPVTTPVVGPVPAPGDGHNWPTPAEEYLASTWGPLFETNAASVPMPDEAARPSAMPSRPGVKRSPGDPAGSAGTEEADPENTARRESRYEAPTAGTADATLSPTATLPTVTPDADTVPLWASAPDSDSTG</sequence>
<dbReference type="EMBL" id="AGNL01001606">
    <property type="protein sequence ID" value="EJK76863.1"/>
    <property type="molecule type" value="Genomic_DNA"/>
</dbReference>
<evidence type="ECO:0000313" key="2">
    <source>
        <dbReference type="EMBL" id="EJK76863.1"/>
    </source>
</evidence>
<accession>K0TDS0</accession>
<reference evidence="2 3" key="1">
    <citation type="journal article" date="2012" name="Genome Biol.">
        <title>Genome and low-iron response of an oceanic diatom adapted to chronic iron limitation.</title>
        <authorList>
            <person name="Lommer M."/>
            <person name="Specht M."/>
            <person name="Roy A.S."/>
            <person name="Kraemer L."/>
            <person name="Andreson R."/>
            <person name="Gutowska M.A."/>
            <person name="Wolf J."/>
            <person name="Bergner S.V."/>
            <person name="Schilhabel M.B."/>
            <person name="Klostermeier U.C."/>
            <person name="Beiko R.G."/>
            <person name="Rosenstiel P."/>
            <person name="Hippler M."/>
            <person name="Laroche J."/>
        </authorList>
    </citation>
    <scope>NUCLEOTIDE SEQUENCE [LARGE SCALE GENOMIC DNA]</scope>
    <source>
        <strain evidence="2 3">CCMP1005</strain>
    </source>
</reference>
<evidence type="ECO:0000313" key="3">
    <source>
        <dbReference type="Proteomes" id="UP000266841"/>
    </source>
</evidence>
<proteinExistence type="predicted"/>
<protein>
    <submittedName>
        <fullName evidence="2">Uncharacterized protein</fullName>
    </submittedName>
</protein>
<feature type="compositionally biased region" description="Polar residues" evidence="1">
    <location>
        <begin position="206"/>
        <end position="216"/>
    </location>
</feature>
<evidence type="ECO:0000256" key="1">
    <source>
        <dbReference type="SAM" id="MobiDB-lite"/>
    </source>
</evidence>
<gene>
    <name evidence="2" type="ORF">THAOC_01349</name>
</gene>
<organism evidence="2 3">
    <name type="scientific">Thalassiosira oceanica</name>
    <name type="common">Marine diatom</name>
    <dbReference type="NCBI Taxonomy" id="159749"/>
    <lineage>
        <taxon>Eukaryota</taxon>
        <taxon>Sar</taxon>
        <taxon>Stramenopiles</taxon>
        <taxon>Ochrophyta</taxon>
        <taxon>Bacillariophyta</taxon>
        <taxon>Coscinodiscophyceae</taxon>
        <taxon>Thalassiosirophycidae</taxon>
        <taxon>Thalassiosirales</taxon>
        <taxon>Thalassiosiraceae</taxon>
        <taxon>Thalassiosira</taxon>
    </lineage>
</organism>
<feature type="non-terminal residue" evidence="2">
    <location>
        <position position="237"/>
    </location>
</feature>
<name>K0TDS0_THAOC</name>
<dbReference type="AlphaFoldDB" id="K0TDS0"/>